<dbReference type="NCBIfam" id="NF001484">
    <property type="entry name" value="PRK00331.1"/>
    <property type="match status" value="1"/>
</dbReference>
<feature type="domain" description="SIS" evidence="10">
    <location>
        <begin position="300"/>
        <end position="439"/>
    </location>
</feature>
<evidence type="ECO:0000256" key="8">
    <source>
        <dbReference type="HAMAP-Rule" id="MF_00164"/>
    </source>
</evidence>
<dbReference type="Proteomes" id="UP000702209">
    <property type="component" value="Unassembled WGS sequence"/>
</dbReference>
<reference evidence="11 12" key="1">
    <citation type="submission" date="2020-10" db="EMBL/GenBank/DDBJ databases">
        <title>Identification of Nocardia species via Next-generation sequencing and recognition of intraspecies genetic diversity.</title>
        <authorList>
            <person name="Li P."/>
            <person name="Li P."/>
            <person name="Lu B."/>
        </authorList>
    </citation>
    <scope>NUCLEOTIDE SEQUENCE [LARGE SCALE GENOMIC DNA]</scope>
    <source>
        <strain evidence="11 12">BJ06-0157</strain>
    </source>
</reference>
<protein>
    <recommendedName>
        <fullName evidence="3 8">Glutamine--fructose-6-phosphate aminotransferase [isomerizing]</fullName>
        <ecNumber evidence="2 8">2.6.1.16</ecNumber>
    </recommendedName>
    <alternativeName>
        <fullName evidence="8">D-fructose-6-phosphate amidotransferase</fullName>
    </alternativeName>
    <alternativeName>
        <fullName evidence="8">GFAT</fullName>
    </alternativeName>
    <alternativeName>
        <fullName evidence="8">Glucosamine-6-phosphate synthase</fullName>
    </alternativeName>
    <alternativeName>
        <fullName evidence="8">Hexosephosphate aminotransferase</fullName>
    </alternativeName>
    <alternativeName>
        <fullName evidence="8">L-glutamine--D-fructose-6-phosphate amidotransferase</fullName>
    </alternativeName>
</protein>
<dbReference type="InterPro" id="IPR046348">
    <property type="entry name" value="SIS_dom_sf"/>
</dbReference>
<feature type="domain" description="SIS" evidence="10">
    <location>
        <begin position="472"/>
        <end position="617"/>
    </location>
</feature>
<dbReference type="InterPro" id="IPR005855">
    <property type="entry name" value="GFAT"/>
</dbReference>
<evidence type="ECO:0000313" key="11">
    <source>
        <dbReference type="EMBL" id="MBF6297574.1"/>
    </source>
</evidence>
<dbReference type="PROSITE" id="PS51464">
    <property type="entry name" value="SIS"/>
    <property type="match status" value="2"/>
</dbReference>
<evidence type="ECO:0000256" key="7">
    <source>
        <dbReference type="ARBA" id="ARBA00022962"/>
    </source>
</evidence>
<dbReference type="Gene3D" id="3.60.20.10">
    <property type="entry name" value="Glutamine Phosphoribosylpyrophosphate, subunit 1, domain 1"/>
    <property type="match status" value="1"/>
</dbReference>
<keyword evidence="8" id="KW-0963">Cytoplasm</keyword>
<evidence type="ECO:0000256" key="5">
    <source>
        <dbReference type="ARBA" id="ARBA00022679"/>
    </source>
</evidence>
<evidence type="ECO:0000256" key="2">
    <source>
        <dbReference type="ARBA" id="ARBA00012916"/>
    </source>
</evidence>
<comment type="catalytic activity">
    <reaction evidence="1 8">
        <text>D-fructose 6-phosphate + L-glutamine = D-glucosamine 6-phosphate + L-glutamate</text>
        <dbReference type="Rhea" id="RHEA:13237"/>
        <dbReference type="ChEBI" id="CHEBI:29985"/>
        <dbReference type="ChEBI" id="CHEBI:58359"/>
        <dbReference type="ChEBI" id="CHEBI:58725"/>
        <dbReference type="ChEBI" id="CHEBI:61527"/>
        <dbReference type="EC" id="2.6.1.16"/>
    </reaction>
</comment>
<evidence type="ECO:0000256" key="6">
    <source>
        <dbReference type="ARBA" id="ARBA00022737"/>
    </source>
</evidence>
<proteinExistence type="inferred from homology"/>
<evidence type="ECO:0000259" key="9">
    <source>
        <dbReference type="PROSITE" id="PS51278"/>
    </source>
</evidence>
<dbReference type="InterPro" id="IPR029055">
    <property type="entry name" value="Ntn_hydrolases_N"/>
</dbReference>
<feature type="initiator methionine" description="Removed" evidence="8">
    <location>
        <position position="1"/>
    </location>
</feature>
<evidence type="ECO:0000256" key="4">
    <source>
        <dbReference type="ARBA" id="ARBA00022576"/>
    </source>
</evidence>
<evidence type="ECO:0000256" key="3">
    <source>
        <dbReference type="ARBA" id="ARBA00016090"/>
    </source>
</evidence>
<dbReference type="PANTHER" id="PTHR10937">
    <property type="entry name" value="GLUCOSAMINE--FRUCTOSE-6-PHOSPHATE AMINOTRANSFERASE, ISOMERIZING"/>
    <property type="match status" value="1"/>
</dbReference>
<evidence type="ECO:0000313" key="12">
    <source>
        <dbReference type="Proteomes" id="UP000702209"/>
    </source>
</evidence>
<feature type="domain" description="Glutamine amidotransferase type-2" evidence="9">
    <location>
        <begin position="2"/>
        <end position="226"/>
    </location>
</feature>
<keyword evidence="7" id="KW-0315">Glutamine amidotransferase</keyword>
<feature type="active site" description="Nucleophile; for GATase activity" evidence="8">
    <location>
        <position position="2"/>
    </location>
</feature>
<dbReference type="CDD" id="cd05008">
    <property type="entry name" value="SIS_GlmS_GlmD_1"/>
    <property type="match status" value="1"/>
</dbReference>
<dbReference type="InterPro" id="IPR035466">
    <property type="entry name" value="GlmS/AgaS_SIS"/>
</dbReference>
<name>A0ABS0CLV4_9NOCA</name>
<dbReference type="SUPFAM" id="SSF56235">
    <property type="entry name" value="N-terminal nucleophile aminohydrolases (Ntn hydrolases)"/>
    <property type="match status" value="1"/>
</dbReference>
<comment type="subunit">
    <text evidence="8">Homodimer.</text>
</comment>
<dbReference type="HAMAP" id="MF_00164">
    <property type="entry name" value="GlmS"/>
    <property type="match status" value="1"/>
</dbReference>
<dbReference type="CDD" id="cd00714">
    <property type="entry name" value="GFAT"/>
    <property type="match status" value="1"/>
</dbReference>
<dbReference type="Pfam" id="PF01380">
    <property type="entry name" value="SIS"/>
    <property type="match status" value="2"/>
</dbReference>
<dbReference type="GO" id="GO:0004360">
    <property type="term" value="F:glutamine-fructose-6-phosphate transaminase (isomerizing) activity"/>
    <property type="evidence" value="ECO:0007669"/>
    <property type="project" value="UniProtKB-EC"/>
</dbReference>
<dbReference type="PANTHER" id="PTHR10937:SF0">
    <property type="entry name" value="GLUTAMINE--FRUCTOSE-6-PHOSPHATE TRANSAMINASE (ISOMERIZING)"/>
    <property type="match status" value="1"/>
</dbReference>
<accession>A0ABS0CLV4</accession>
<dbReference type="SUPFAM" id="SSF53697">
    <property type="entry name" value="SIS domain"/>
    <property type="match status" value="1"/>
</dbReference>
<keyword evidence="12" id="KW-1185">Reference proteome</keyword>
<keyword evidence="5 8" id="KW-0808">Transferase</keyword>
<gene>
    <name evidence="8 11" type="primary">glmS</name>
    <name evidence="11" type="ORF">IU459_08450</name>
</gene>
<feature type="active site" description="For Fru-6P isomerization activity" evidence="8">
    <location>
        <position position="622"/>
    </location>
</feature>
<dbReference type="EMBL" id="JADLQX010000005">
    <property type="protein sequence ID" value="MBF6297574.1"/>
    <property type="molecule type" value="Genomic_DNA"/>
</dbReference>
<keyword evidence="4 8" id="KW-0032">Aminotransferase</keyword>
<dbReference type="InterPro" id="IPR001347">
    <property type="entry name" value="SIS_dom"/>
</dbReference>
<dbReference type="EC" id="2.6.1.16" evidence="2 8"/>
<keyword evidence="6" id="KW-0677">Repeat</keyword>
<comment type="function">
    <text evidence="8">Catalyzes the first step in hexosamine metabolism, converting fructose-6P into glucosamine-6P using glutamine as a nitrogen source.</text>
</comment>
<organism evidence="11 12">
    <name type="scientific">Nocardia amamiensis</name>
    <dbReference type="NCBI Taxonomy" id="404578"/>
    <lineage>
        <taxon>Bacteria</taxon>
        <taxon>Bacillati</taxon>
        <taxon>Actinomycetota</taxon>
        <taxon>Actinomycetes</taxon>
        <taxon>Mycobacteriales</taxon>
        <taxon>Nocardiaceae</taxon>
        <taxon>Nocardia</taxon>
    </lineage>
</organism>
<dbReference type="InterPro" id="IPR017932">
    <property type="entry name" value="GATase_2_dom"/>
</dbReference>
<comment type="caution">
    <text evidence="11">The sequence shown here is derived from an EMBL/GenBank/DDBJ whole genome shotgun (WGS) entry which is preliminary data.</text>
</comment>
<dbReference type="NCBIfam" id="TIGR01135">
    <property type="entry name" value="glmS"/>
    <property type="match status" value="1"/>
</dbReference>
<dbReference type="Gene3D" id="3.40.50.10490">
    <property type="entry name" value="Glucose-6-phosphate isomerase like protein, domain 1"/>
    <property type="match status" value="2"/>
</dbReference>
<evidence type="ECO:0000256" key="1">
    <source>
        <dbReference type="ARBA" id="ARBA00001031"/>
    </source>
</evidence>
<dbReference type="Pfam" id="PF13522">
    <property type="entry name" value="GATase_6"/>
    <property type="match status" value="1"/>
</dbReference>
<evidence type="ECO:0000259" key="10">
    <source>
        <dbReference type="PROSITE" id="PS51464"/>
    </source>
</evidence>
<sequence length="627" mass="67810">MCGIVGYVGYRDALGVVVDALRRMEYRGYDSAGVAILDGAGTLAVERKAGRLANLEAELSENGIDRFAGTTGIGHTRWATHGAPTDRNAHPHRDHSGKVAVVHNGIIENFAPLRRELEDAGVELNSDTDTEVAVHLVARAYADGPTAGDFAASALAVLRRLEGAFTLVFTHADHPDMIVAARRSTPLVVGVGKGEMFIASDVTAFIEHTREAVELGQDQAVVITLDSYRVTDFAGEDAGSRTRPFTIDWDLAAAEKGGHDYFMLKEIEEQPAAVADTLMGHFSTDQDGGGRIVLDEQRLADQELRDFDKVFVVACGSAYHSGLLAKYAIEHWTRLPVEVELASEFRYRDPVLDRSTLVVAISQSGETADTLEAVRHAKEQKARVLAICNTNGAQIPRESDAVLYTRAGPEIGVASTKAFLAQVTANYLVGLALAQARGTKYPDEVAREFAELEAMPRLVERVLQTAPQVRTIARELAQVPTVLFLGRHVGYPVALEGALKLKELAYMHAEGFAAGELKHGPIALIEDGLPVIVVMPSPKGRAVLHSKLLSNIREIQARGARTIVIAEEGDDTVRPFADDLIEIPSAPTLFQPLLSTIPLQIFAAEVAQARGYDVDKPRNLAKSVTVE</sequence>
<comment type="subcellular location">
    <subcellularLocation>
        <location evidence="8">Cytoplasm</location>
    </subcellularLocation>
</comment>
<dbReference type="CDD" id="cd05009">
    <property type="entry name" value="SIS_GlmS_GlmD_2"/>
    <property type="match status" value="1"/>
</dbReference>
<dbReference type="PROSITE" id="PS51278">
    <property type="entry name" value="GATASE_TYPE_2"/>
    <property type="match status" value="1"/>
</dbReference>
<dbReference type="RefSeq" id="WP_195128929.1">
    <property type="nucleotide sequence ID" value="NZ_JADLQX010000005.1"/>
</dbReference>
<dbReference type="InterPro" id="IPR035490">
    <property type="entry name" value="GlmS/FrlB_SIS"/>
</dbReference>
<dbReference type="InterPro" id="IPR047084">
    <property type="entry name" value="GFAT_N"/>
</dbReference>